<dbReference type="AlphaFoldDB" id="A0A6M8EQL1"/>
<evidence type="ECO:0000313" key="1">
    <source>
        <dbReference type="EMBL" id="QKE29411.1"/>
    </source>
</evidence>
<dbReference type="PANTHER" id="PTHR37946:SF1">
    <property type="entry name" value="SLL1969 PROTEIN"/>
    <property type="match status" value="1"/>
</dbReference>
<dbReference type="EMBL" id="CP042652">
    <property type="protein sequence ID" value="QKE29411.1"/>
    <property type="molecule type" value="Genomic_DNA"/>
</dbReference>
<dbReference type="SUPFAM" id="SSF53474">
    <property type="entry name" value="alpha/beta-Hydrolases"/>
    <property type="match status" value="1"/>
</dbReference>
<dbReference type="Gene3D" id="3.40.50.1820">
    <property type="entry name" value="alpha/beta hydrolase"/>
    <property type="match status" value="1"/>
</dbReference>
<organism evidence="1 2">
    <name type="scientific">Arcobacter acticola</name>
    <dbReference type="NCBI Taxonomy" id="1849015"/>
    <lineage>
        <taxon>Bacteria</taxon>
        <taxon>Pseudomonadati</taxon>
        <taxon>Campylobacterota</taxon>
        <taxon>Epsilonproteobacteria</taxon>
        <taxon>Campylobacterales</taxon>
        <taxon>Arcobacteraceae</taxon>
        <taxon>Arcobacter</taxon>
    </lineage>
</organism>
<proteinExistence type="predicted"/>
<dbReference type="PANTHER" id="PTHR37946">
    <property type="entry name" value="SLL1969 PROTEIN"/>
    <property type="match status" value="1"/>
</dbReference>
<reference evidence="1 2" key="1">
    <citation type="submission" date="2019-08" db="EMBL/GenBank/DDBJ databases">
        <title>Complete genome sequence of Arcobacter acticola.</title>
        <authorList>
            <person name="Miller W."/>
        </authorList>
    </citation>
    <scope>NUCLEOTIDE SEQUENCE [LARGE SCALE GENOMIC DNA]</scope>
    <source>
        <strain evidence="1 2">KCTC 52212</strain>
    </source>
</reference>
<dbReference type="InterPro" id="IPR029058">
    <property type="entry name" value="AB_hydrolase_fold"/>
</dbReference>
<evidence type="ECO:0000313" key="2">
    <source>
        <dbReference type="Proteomes" id="UP000503483"/>
    </source>
</evidence>
<name>A0A6M8EQL1_9BACT</name>
<gene>
    <name evidence="1" type="ORF">AACT_2290</name>
</gene>
<dbReference type="Proteomes" id="UP000503483">
    <property type="component" value="Chromosome"/>
</dbReference>
<dbReference type="RefSeq" id="WP_172127094.1">
    <property type="nucleotide sequence ID" value="NZ_CP042652.1"/>
</dbReference>
<sequence length="343" mass="39853">MEKLILFIHGLGGTKESFGNFKQFINEDEELSSWDVAFYEYPTSLIHVPYFNKYPKIQSLSKDLEGEINAHFSNYNEIVLVCHSMGGLIAKKYLVDNLEMIKLNEIKVTKVVLYATPNIGSDLAFGVYSFHPQIAQLRKNSDFLEELNKNFISSSISEYIDFNYIIGSLDRVVDRVSASGLWNEGYKEISDKAHMGSNGIAKPRNSKDRTFLDLKQILLENKKISLNRRIKRKELFNNLEPYFNENKSILSIYGPNNDYKYNAESEIAHAWKEKIESCILPNNHKIIDLFEQNYFLLTDREKEEFQIYKVHTKDFNAKHTGKSDFNGQQFPREILNVLRSLNE</sequence>
<dbReference type="KEGG" id="paco:AACT_2290"/>
<evidence type="ECO:0008006" key="3">
    <source>
        <dbReference type="Google" id="ProtNLM"/>
    </source>
</evidence>
<accession>A0A6M8EQL1</accession>
<keyword evidence="2" id="KW-1185">Reference proteome</keyword>
<protein>
    <recommendedName>
        <fullName evidence="3">Alpha/beta hydrolase family protein</fullName>
    </recommendedName>
</protein>